<reference evidence="8" key="1">
    <citation type="submission" date="2022-09" db="EMBL/GenBank/DDBJ databases">
        <authorList>
            <person name="Zoaiter M."/>
        </authorList>
    </citation>
    <scope>NUCLEOTIDE SEQUENCE</scope>
    <source>
        <strain evidence="8">DSM 19848</strain>
    </source>
</reference>
<keyword evidence="9" id="KW-1185">Reference proteome</keyword>
<comment type="caution">
    <text evidence="8">The sequence shown here is derived from an EMBL/GenBank/DDBJ whole genome shotgun (WGS) entry which is preliminary data.</text>
</comment>
<dbReference type="Proteomes" id="UP001062738">
    <property type="component" value="Unassembled WGS sequence"/>
</dbReference>
<dbReference type="SUPFAM" id="SSF103481">
    <property type="entry name" value="Multidrug resistance efflux transporter EmrE"/>
    <property type="match status" value="2"/>
</dbReference>
<gene>
    <name evidence="8" type="ORF">OCK72_09195</name>
</gene>
<feature type="transmembrane region" description="Helical" evidence="6">
    <location>
        <begin position="185"/>
        <end position="206"/>
    </location>
</feature>
<dbReference type="InterPro" id="IPR000620">
    <property type="entry name" value="EamA_dom"/>
</dbReference>
<protein>
    <submittedName>
        <fullName evidence="8">DMT family transporter</fullName>
    </submittedName>
</protein>
<feature type="domain" description="EamA" evidence="7">
    <location>
        <begin position="7"/>
        <end position="146"/>
    </location>
</feature>
<comment type="similarity">
    <text evidence="2">Belongs to the EamA transporter family.</text>
</comment>
<dbReference type="PANTHER" id="PTHR32322:SF2">
    <property type="entry name" value="EAMA DOMAIN-CONTAINING PROTEIN"/>
    <property type="match status" value="1"/>
</dbReference>
<dbReference type="PANTHER" id="PTHR32322">
    <property type="entry name" value="INNER MEMBRANE TRANSPORTER"/>
    <property type="match status" value="1"/>
</dbReference>
<proteinExistence type="inferred from homology"/>
<evidence type="ECO:0000256" key="1">
    <source>
        <dbReference type="ARBA" id="ARBA00004141"/>
    </source>
</evidence>
<evidence type="ECO:0000256" key="3">
    <source>
        <dbReference type="ARBA" id="ARBA00022692"/>
    </source>
</evidence>
<dbReference type="Pfam" id="PF00892">
    <property type="entry name" value="EamA"/>
    <property type="match status" value="2"/>
</dbReference>
<evidence type="ECO:0000313" key="9">
    <source>
        <dbReference type="Proteomes" id="UP001062738"/>
    </source>
</evidence>
<evidence type="ECO:0000313" key="8">
    <source>
        <dbReference type="EMBL" id="MCY7008799.1"/>
    </source>
</evidence>
<dbReference type="EMBL" id="JAOXXL010000030">
    <property type="protein sequence ID" value="MCY7008799.1"/>
    <property type="molecule type" value="Genomic_DNA"/>
</dbReference>
<feature type="domain" description="EamA" evidence="7">
    <location>
        <begin position="159"/>
        <end position="291"/>
    </location>
</feature>
<feature type="transmembrane region" description="Helical" evidence="6">
    <location>
        <begin position="133"/>
        <end position="151"/>
    </location>
</feature>
<feature type="transmembrane region" description="Helical" evidence="6">
    <location>
        <begin position="218"/>
        <end position="239"/>
    </location>
</feature>
<comment type="subcellular location">
    <subcellularLocation>
        <location evidence="1">Membrane</location>
        <topology evidence="1">Multi-pass membrane protein</topology>
    </subcellularLocation>
</comment>
<feature type="transmembrane region" description="Helical" evidence="6">
    <location>
        <begin position="12"/>
        <end position="31"/>
    </location>
</feature>
<evidence type="ECO:0000259" key="7">
    <source>
        <dbReference type="Pfam" id="PF00892"/>
    </source>
</evidence>
<evidence type="ECO:0000256" key="4">
    <source>
        <dbReference type="ARBA" id="ARBA00022989"/>
    </source>
</evidence>
<keyword evidence="4 6" id="KW-1133">Transmembrane helix</keyword>
<feature type="transmembrane region" description="Helical" evidence="6">
    <location>
        <begin position="98"/>
        <end position="121"/>
    </location>
</feature>
<organism evidence="8 9">
    <name type="scientific">Fusobacterium simiae</name>
    <dbReference type="NCBI Taxonomy" id="855"/>
    <lineage>
        <taxon>Bacteria</taxon>
        <taxon>Fusobacteriati</taxon>
        <taxon>Fusobacteriota</taxon>
        <taxon>Fusobacteriia</taxon>
        <taxon>Fusobacteriales</taxon>
        <taxon>Fusobacteriaceae</taxon>
        <taxon>Fusobacterium</taxon>
    </lineage>
</organism>
<feature type="transmembrane region" description="Helical" evidence="6">
    <location>
        <begin position="37"/>
        <end position="58"/>
    </location>
</feature>
<dbReference type="RefSeq" id="WP_265152581.1">
    <property type="nucleotide sequence ID" value="NZ_JAOXXL010000030.1"/>
</dbReference>
<evidence type="ECO:0000256" key="5">
    <source>
        <dbReference type="ARBA" id="ARBA00023136"/>
    </source>
</evidence>
<feature type="transmembrane region" description="Helical" evidence="6">
    <location>
        <begin position="275"/>
        <end position="295"/>
    </location>
</feature>
<sequence>MDRREQMGMLNTFIGGTLWGINGVMGSYLFLHKNVTTNWLVPYRLLIAGLIMLMYLYYKNKSKIFDVLRDTKDFIAVIIFGILGMMGTQYTYFTAIQYSNAAIATVLTYFGPTLVLVYVCLRERRKPLKYEIVAILLSMFGVFVLATHGNITTLQISFKALVWGMLSAMTLVLYTVQPASILKKYGAPTVVGWGMLIGGLLSTIFIKPWKVDVIFDFTTFIFFIIIIFSGTIAAFILYLSGVTMIGPTKASIIACIEPVSATIFSSIFMGIKFGFLDILGFVCIMSTVFIVAIFGKKGKKK</sequence>
<dbReference type="InterPro" id="IPR037185">
    <property type="entry name" value="EmrE-like"/>
</dbReference>
<feature type="transmembrane region" description="Helical" evidence="6">
    <location>
        <begin position="157"/>
        <end position="176"/>
    </location>
</feature>
<keyword evidence="3 6" id="KW-0812">Transmembrane</keyword>
<dbReference type="InterPro" id="IPR050638">
    <property type="entry name" value="AA-Vitamin_Transporters"/>
</dbReference>
<evidence type="ECO:0000256" key="6">
    <source>
        <dbReference type="SAM" id="Phobius"/>
    </source>
</evidence>
<name>A0ABT4DJM2_FUSSI</name>
<evidence type="ECO:0000256" key="2">
    <source>
        <dbReference type="ARBA" id="ARBA00007362"/>
    </source>
</evidence>
<feature type="transmembrane region" description="Helical" evidence="6">
    <location>
        <begin position="251"/>
        <end position="269"/>
    </location>
</feature>
<feature type="transmembrane region" description="Helical" evidence="6">
    <location>
        <begin position="74"/>
        <end position="92"/>
    </location>
</feature>
<keyword evidence="5 6" id="KW-0472">Membrane</keyword>
<accession>A0ABT4DJM2</accession>